<dbReference type="AlphaFoldDB" id="W2P0H4"/>
<dbReference type="Proteomes" id="UP000054532">
    <property type="component" value="Unassembled WGS sequence"/>
</dbReference>
<organism evidence="2">
    <name type="scientific">Phytophthora nicotianae</name>
    <name type="common">Potato buckeye rot agent</name>
    <name type="synonym">Phytophthora parasitica</name>
    <dbReference type="NCBI Taxonomy" id="4792"/>
    <lineage>
        <taxon>Eukaryota</taxon>
        <taxon>Sar</taxon>
        <taxon>Stramenopiles</taxon>
        <taxon>Oomycota</taxon>
        <taxon>Peronosporomycetes</taxon>
        <taxon>Peronosporales</taxon>
        <taxon>Peronosporaceae</taxon>
        <taxon>Phytophthora</taxon>
    </lineage>
</organism>
<gene>
    <name evidence="2" type="ORF">L914_02350</name>
</gene>
<dbReference type="VEuPathDB" id="FungiDB:PPTG_14051"/>
<dbReference type="EMBL" id="KI691056">
    <property type="protein sequence ID" value="ETM54296.1"/>
    <property type="molecule type" value="Genomic_DNA"/>
</dbReference>
<protein>
    <submittedName>
        <fullName evidence="2">Uncharacterized protein</fullName>
    </submittedName>
</protein>
<name>W2P0H4_PHYNI</name>
<evidence type="ECO:0000256" key="1">
    <source>
        <dbReference type="SAM" id="SignalP"/>
    </source>
</evidence>
<feature type="chain" id="PRO_5004821148" evidence="1">
    <location>
        <begin position="17"/>
        <end position="216"/>
    </location>
</feature>
<keyword evidence="1" id="KW-0732">Signal</keyword>
<evidence type="ECO:0000313" key="2">
    <source>
        <dbReference type="EMBL" id="ETM54296.1"/>
    </source>
</evidence>
<sequence>MLVLLRFLQLVGFSLQKLSIQMGVVAAFDVQAILKACPRLDQLYLDNIQIDLDVLMLDVEKGSATIRGLGLTYYNPPVYVVTRFAKKLGDPSSALANGMREVCLSAMSEESVQAFLDMLKANNKLEYLELLVSPALVYRYAAAFRQHHRETHNIEGKKVTIANTQLEFSISFTTKLINKSVTSVYQQPRHHSANLPVWREQAGQGPHGHGLKPAAL</sequence>
<feature type="signal peptide" evidence="1">
    <location>
        <begin position="1"/>
        <end position="16"/>
    </location>
</feature>
<accession>W2P0H4</accession>
<proteinExistence type="predicted"/>
<reference evidence="2" key="1">
    <citation type="submission" date="2013-11" db="EMBL/GenBank/DDBJ databases">
        <title>The Genome Sequence of Phytophthora parasitica IAC_01/95.</title>
        <authorList>
            <consortium name="The Broad Institute Genomics Platform"/>
            <person name="Russ C."/>
            <person name="Tyler B."/>
            <person name="Panabieres F."/>
            <person name="Shan W."/>
            <person name="Tripathy S."/>
            <person name="Grunwald N."/>
            <person name="Machado M."/>
            <person name="Johnson C.S."/>
            <person name="Arredondo F."/>
            <person name="Hong C."/>
            <person name="Coffey M."/>
            <person name="Young S.K."/>
            <person name="Zeng Q."/>
            <person name="Gargeya S."/>
            <person name="Fitzgerald M."/>
            <person name="Abouelleil A."/>
            <person name="Alvarado L."/>
            <person name="Chapman S.B."/>
            <person name="Gainer-Dewar J."/>
            <person name="Goldberg J."/>
            <person name="Griggs A."/>
            <person name="Gujja S."/>
            <person name="Hansen M."/>
            <person name="Howarth C."/>
            <person name="Imamovic A."/>
            <person name="Ireland A."/>
            <person name="Larimer J."/>
            <person name="McCowan C."/>
            <person name="Murphy C."/>
            <person name="Pearson M."/>
            <person name="Poon T.W."/>
            <person name="Priest M."/>
            <person name="Roberts A."/>
            <person name="Saif S."/>
            <person name="Shea T."/>
            <person name="Sykes S."/>
            <person name="Wortman J."/>
            <person name="Nusbaum C."/>
            <person name="Birren B."/>
        </authorList>
    </citation>
    <scope>NUCLEOTIDE SEQUENCE [LARGE SCALE GENOMIC DNA]</scope>
    <source>
        <strain evidence="2">IAC_01/95</strain>
    </source>
</reference>